<feature type="region of interest" description="Disordered" evidence="1">
    <location>
        <begin position="67"/>
        <end position="89"/>
    </location>
</feature>
<comment type="caution">
    <text evidence="2">The sequence shown here is derived from an EMBL/GenBank/DDBJ whole genome shotgun (WGS) entry which is preliminary data.</text>
</comment>
<dbReference type="AlphaFoldDB" id="A0A1Y3DJX9"/>
<protein>
    <submittedName>
        <fullName evidence="2">Uncharacterized protein</fullName>
    </submittedName>
</protein>
<dbReference type="Proteomes" id="UP000195012">
    <property type="component" value="Unassembled WGS sequence"/>
</dbReference>
<reference evidence="2 3" key="1">
    <citation type="submission" date="2017-05" db="EMBL/GenBank/DDBJ databases">
        <title>PacBio assembly of a Plasmodium knowlesi genome sequence with Hi-C correction and manual annotation of the SICAvar gene family.</title>
        <authorList>
            <person name="Lapp S.A."/>
            <person name="Geraldo J.A."/>
            <person name="Chien J.-T."/>
            <person name="Ay F."/>
            <person name="Pakala S.B."/>
            <person name="Batugedara G."/>
            <person name="Humphrey J.C."/>
            <person name="Debarry J.D."/>
            <person name="Le Roch K.G."/>
            <person name="Galinski M.R."/>
            <person name="Kissinger J.C."/>
        </authorList>
    </citation>
    <scope>NUCLEOTIDE SEQUENCE [LARGE SCALE GENOMIC DNA]</scope>
    <source>
        <strain evidence="3">Malayan Strain Pk1 (A+)</strain>
    </source>
</reference>
<organism evidence="2 3">
    <name type="scientific">Plasmodium knowlesi</name>
    <dbReference type="NCBI Taxonomy" id="5850"/>
    <lineage>
        <taxon>Eukaryota</taxon>
        <taxon>Sar</taxon>
        <taxon>Alveolata</taxon>
        <taxon>Apicomplexa</taxon>
        <taxon>Aconoidasida</taxon>
        <taxon>Haemosporida</taxon>
        <taxon>Plasmodiidae</taxon>
        <taxon>Plasmodium</taxon>
        <taxon>Plasmodium (Plasmodium)</taxon>
    </lineage>
</organism>
<gene>
    <name evidence="2" type="ORF">PKNOH_S130210900</name>
</gene>
<accession>A0A1Y3DJX9</accession>
<evidence type="ECO:0000313" key="3">
    <source>
        <dbReference type="Proteomes" id="UP000195012"/>
    </source>
</evidence>
<dbReference type="EMBL" id="NETL01000027">
    <property type="protein sequence ID" value="OTN64470.1"/>
    <property type="molecule type" value="Genomic_DNA"/>
</dbReference>
<dbReference type="VEuPathDB" id="PlasmoDB:PKNOH_S130210900"/>
<proteinExistence type="predicted"/>
<evidence type="ECO:0000313" key="2">
    <source>
        <dbReference type="EMBL" id="OTN64470.1"/>
    </source>
</evidence>
<evidence type="ECO:0000256" key="1">
    <source>
        <dbReference type="SAM" id="MobiDB-lite"/>
    </source>
</evidence>
<sequence length="89" mass="9905">MGRPFLEDPQCKGAFQIVWLTYATTPSLTFHSEGVTPLTVSDTCESGTNVRMRRKIGILLPAAPQRIEREEPEGENESAVNKMKQLSNV</sequence>
<name>A0A1Y3DJX9_PLAKN</name>